<accession>A0A914Z0S2</accession>
<name>A0A914Z0S2_9BILA</name>
<keyword evidence="1" id="KW-1185">Reference proteome</keyword>
<organism evidence="1 2">
    <name type="scientific">Panagrolaimus superbus</name>
    <dbReference type="NCBI Taxonomy" id="310955"/>
    <lineage>
        <taxon>Eukaryota</taxon>
        <taxon>Metazoa</taxon>
        <taxon>Ecdysozoa</taxon>
        <taxon>Nematoda</taxon>
        <taxon>Chromadorea</taxon>
        <taxon>Rhabditida</taxon>
        <taxon>Tylenchina</taxon>
        <taxon>Panagrolaimomorpha</taxon>
        <taxon>Panagrolaimoidea</taxon>
        <taxon>Panagrolaimidae</taxon>
        <taxon>Panagrolaimus</taxon>
    </lineage>
</organism>
<evidence type="ECO:0000313" key="1">
    <source>
        <dbReference type="Proteomes" id="UP000887577"/>
    </source>
</evidence>
<proteinExistence type="predicted"/>
<dbReference type="WBParaSite" id="PSU_v2.g3869.t1">
    <property type="protein sequence ID" value="PSU_v2.g3869.t1"/>
    <property type="gene ID" value="PSU_v2.g3869"/>
</dbReference>
<evidence type="ECO:0000313" key="2">
    <source>
        <dbReference type="WBParaSite" id="PSU_v2.g3869.t1"/>
    </source>
</evidence>
<dbReference type="Proteomes" id="UP000887577">
    <property type="component" value="Unplaced"/>
</dbReference>
<sequence>MANYTLEITPFISHTSSHTSAGAAGAAADEEQCIHVSEAIAAQGIDDVTKAFRLRPKMKVSLINEELIPNNTIF</sequence>
<reference evidence="2" key="1">
    <citation type="submission" date="2022-11" db="UniProtKB">
        <authorList>
            <consortium name="WormBaseParasite"/>
        </authorList>
    </citation>
    <scope>IDENTIFICATION</scope>
</reference>
<dbReference type="AlphaFoldDB" id="A0A914Z0S2"/>
<protein>
    <submittedName>
        <fullName evidence="2">Uncharacterized protein</fullName>
    </submittedName>
</protein>